<evidence type="ECO:0000256" key="4">
    <source>
        <dbReference type="ARBA" id="ARBA00022982"/>
    </source>
</evidence>
<dbReference type="InterPro" id="IPR017900">
    <property type="entry name" value="4Fe4S_Fe_S_CS"/>
</dbReference>
<feature type="transmembrane region" description="Helical" evidence="7">
    <location>
        <begin position="343"/>
        <end position="361"/>
    </location>
</feature>
<dbReference type="EMBL" id="JAGHKO010000004">
    <property type="protein sequence ID" value="MBO9201900.1"/>
    <property type="molecule type" value="Genomic_DNA"/>
</dbReference>
<proteinExistence type="predicted"/>
<protein>
    <submittedName>
        <fullName evidence="9">Cytochrome c oxidase accessory protein CcoG</fullName>
    </submittedName>
</protein>
<dbReference type="Gene3D" id="3.30.70.20">
    <property type="match status" value="1"/>
</dbReference>
<comment type="caution">
    <text evidence="9">The sequence shown here is derived from an EMBL/GenBank/DDBJ whole genome shotgun (WGS) entry which is preliminary data.</text>
</comment>
<evidence type="ECO:0000313" key="10">
    <source>
        <dbReference type="Proteomes" id="UP000677244"/>
    </source>
</evidence>
<accession>A0ABS3YVG1</accession>
<keyword evidence="6" id="KW-0411">Iron-sulfur</keyword>
<dbReference type="NCBIfam" id="TIGR02745">
    <property type="entry name" value="ccoG_rdxA_fixG"/>
    <property type="match status" value="1"/>
</dbReference>
<dbReference type="PANTHER" id="PTHR30176">
    <property type="entry name" value="FERREDOXIN-TYPE PROTEIN NAPH"/>
    <property type="match status" value="1"/>
</dbReference>
<keyword evidence="1" id="KW-0813">Transport</keyword>
<dbReference type="PROSITE" id="PS51379">
    <property type="entry name" value="4FE4S_FER_2"/>
    <property type="match status" value="1"/>
</dbReference>
<evidence type="ECO:0000256" key="1">
    <source>
        <dbReference type="ARBA" id="ARBA00022448"/>
    </source>
</evidence>
<feature type="domain" description="4Fe-4S ferredoxin-type" evidence="8">
    <location>
        <begin position="264"/>
        <end position="292"/>
    </location>
</feature>
<keyword evidence="7" id="KW-0472">Membrane</keyword>
<dbReference type="SUPFAM" id="SSF54862">
    <property type="entry name" value="4Fe-4S ferredoxins"/>
    <property type="match status" value="1"/>
</dbReference>
<feature type="transmembrane region" description="Helical" evidence="7">
    <location>
        <begin position="93"/>
        <end position="119"/>
    </location>
</feature>
<evidence type="ECO:0000256" key="6">
    <source>
        <dbReference type="ARBA" id="ARBA00023014"/>
    </source>
</evidence>
<keyword evidence="7" id="KW-1133">Transmembrane helix</keyword>
<dbReference type="InterPro" id="IPR051684">
    <property type="entry name" value="Electron_Trans/Redox"/>
</dbReference>
<evidence type="ECO:0000256" key="3">
    <source>
        <dbReference type="ARBA" id="ARBA00022723"/>
    </source>
</evidence>
<dbReference type="Pfam" id="PF12801">
    <property type="entry name" value="Fer4_5"/>
    <property type="match status" value="1"/>
</dbReference>
<organism evidence="9 10">
    <name type="scientific">Niastella soli</name>
    <dbReference type="NCBI Taxonomy" id="2821487"/>
    <lineage>
        <taxon>Bacteria</taxon>
        <taxon>Pseudomonadati</taxon>
        <taxon>Bacteroidota</taxon>
        <taxon>Chitinophagia</taxon>
        <taxon>Chitinophagales</taxon>
        <taxon>Chitinophagaceae</taxon>
        <taxon>Niastella</taxon>
    </lineage>
</organism>
<gene>
    <name evidence="9" type="primary">ccoG</name>
    <name evidence="9" type="ORF">J7I42_16570</name>
</gene>
<feature type="transmembrane region" description="Helical" evidence="7">
    <location>
        <begin position="168"/>
        <end position="186"/>
    </location>
</feature>
<evidence type="ECO:0000256" key="2">
    <source>
        <dbReference type="ARBA" id="ARBA00022485"/>
    </source>
</evidence>
<dbReference type="InterPro" id="IPR014116">
    <property type="entry name" value="Cyt_c_oxidase_cbb3_FixG"/>
</dbReference>
<dbReference type="Pfam" id="PF13746">
    <property type="entry name" value="Fer4_18"/>
    <property type="match status" value="1"/>
</dbReference>
<dbReference type="InterPro" id="IPR017896">
    <property type="entry name" value="4Fe4S_Fe-S-bd"/>
</dbReference>
<keyword evidence="4" id="KW-0249">Electron transport</keyword>
<reference evidence="9 10" key="1">
    <citation type="submission" date="2021-03" db="EMBL/GenBank/DDBJ databases">
        <title>Assistant Professor.</title>
        <authorList>
            <person name="Huq M.A."/>
        </authorList>
    </citation>
    <scope>NUCLEOTIDE SEQUENCE [LARGE SCALE GENOMIC DNA]</scope>
    <source>
        <strain evidence="9 10">MAH-29</strain>
    </source>
</reference>
<dbReference type="PROSITE" id="PS00198">
    <property type="entry name" value="4FE4S_FER_1"/>
    <property type="match status" value="1"/>
</dbReference>
<evidence type="ECO:0000259" key="8">
    <source>
        <dbReference type="PROSITE" id="PS51379"/>
    </source>
</evidence>
<evidence type="ECO:0000256" key="7">
    <source>
        <dbReference type="SAM" id="Phobius"/>
    </source>
</evidence>
<sequence>MGSDSKISPAVSEEKESFRDRIATVDASGKRKWVYAQKPKGKLYSWRSWISGGFFLLFFALPFIYVRGRPLFLFDVTEAHFIIFGKVFWPQDFFIFGLAMVTFIVFIVLFTAAFGRLFCGWVCPQTIFMEMFFRKIEYAIEGNAAEQRLLAQAPWTGTKIFKKTSKHLVFYLMSFIIANFFLAYVIGIKELGKIITEPVSQHVGGLFSIMIFSGVFYGVYAFFREQVCTVICPYGRLQGVLMDRNSMIVAYDHKRGEPRGKFNKKVERDLGDCIDCNQCVKVCPTGIDIRNGNQMECVGCTACIDACNAIMDKINKPLGLIRYASENGIENREPLRFTGRMKLYSVLLTGLLGVLCVLLYTRKEIDATVMRTPGMLYQQRGADSVSNLYNIKVANKTIYKVPLQLKLEGIDGTIEIIGEHHAIAVKEEGQGDGTFFVVLPASSIHSRKQPISIALYNGNEKVDVIKTNFLGPVSN</sequence>
<dbReference type="InterPro" id="IPR032879">
    <property type="entry name" value="FixG_C"/>
</dbReference>
<dbReference type="InterPro" id="IPR013783">
    <property type="entry name" value="Ig-like_fold"/>
</dbReference>
<dbReference type="RefSeq" id="WP_209139957.1">
    <property type="nucleotide sequence ID" value="NZ_JAGHKO010000004.1"/>
</dbReference>
<name>A0ABS3YVG1_9BACT</name>
<keyword evidence="2" id="KW-0004">4Fe-4S</keyword>
<evidence type="ECO:0000256" key="5">
    <source>
        <dbReference type="ARBA" id="ARBA00023004"/>
    </source>
</evidence>
<keyword evidence="5" id="KW-0408">Iron</keyword>
<keyword evidence="10" id="KW-1185">Reference proteome</keyword>
<feature type="transmembrane region" description="Helical" evidence="7">
    <location>
        <begin position="48"/>
        <end position="66"/>
    </location>
</feature>
<keyword evidence="3" id="KW-0479">Metal-binding</keyword>
<keyword evidence="7" id="KW-0812">Transmembrane</keyword>
<dbReference type="Gene3D" id="2.60.40.10">
    <property type="entry name" value="Immunoglobulins"/>
    <property type="match status" value="1"/>
</dbReference>
<feature type="transmembrane region" description="Helical" evidence="7">
    <location>
        <begin position="206"/>
        <end position="223"/>
    </location>
</feature>
<dbReference type="PANTHER" id="PTHR30176:SF3">
    <property type="entry name" value="FERREDOXIN-TYPE PROTEIN NAPH"/>
    <property type="match status" value="1"/>
</dbReference>
<evidence type="ECO:0000313" key="9">
    <source>
        <dbReference type="EMBL" id="MBO9201900.1"/>
    </source>
</evidence>
<dbReference type="Pfam" id="PF11614">
    <property type="entry name" value="FixG_C"/>
    <property type="match status" value="1"/>
</dbReference>
<dbReference type="Proteomes" id="UP000677244">
    <property type="component" value="Unassembled WGS sequence"/>
</dbReference>